<keyword evidence="2" id="KW-1133">Transmembrane helix</keyword>
<keyword evidence="4" id="KW-1185">Reference proteome</keyword>
<gene>
    <name evidence="3" type="ORF">N0K08_14975</name>
</gene>
<sequence length="108" mass="11429">MYLVVIAWLYVTVMMAIAEATSPVGSLLGALVTFVLYGLLPLSILVYILGTPGRKRKIHRREQAERAAWLAAQADKAAPPSDAVAPDAGSETTAAAVAPGVTPVREER</sequence>
<protein>
    <recommendedName>
        <fullName evidence="5">Transmembrane protein</fullName>
    </recommendedName>
</protein>
<evidence type="ECO:0000313" key="3">
    <source>
        <dbReference type="EMBL" id="MCT9811947.1"/>
    </source>
</evidence>
<evidence type="ECO:0000313" key="4">
    <source>
        <dbReference type="Proteomes" id="UP001525968"/>
    </source>
</evidence>
<organism evidence="3 4">
    <name type="scientific">Acidovorax bellezanensis</name>
    <dbReference type="NCBI Taxonomy" id="2976702"/>
    <lineage>
        <taxon>Bacteria</taxon>
        <taxon>Pseudomonadati</taxon>
        <taxon>Pseudomonadota</taxon>
        <taxon>Betaproteobacteria</taxon>
        <taxon>Burkholderiales</taxon>
        <taxon>Comamonadaceae</taxon>
        <taxon>Acidovorax</taxon>
    </lineage>
</organism>
<dbReference type="Proteomes" id="UP001525968">
    <property type="component" value="Unassembled WGS sequence"/>
</dbReference>
<evidence type="ECO:0000256" key="2">
    <source>
        <dbReference type="SAM" id="Phobius"/>
    </source>
</evidence>
<evidence type="ECO:0000256" key="1">
    <source>
        <dbReference type="SAM" id="MobiDB-lite"/>
    </source>
</evidence>
<dbReference type="RefSeq" id="WP_261501192.1">
    <property type="nucleotide sequence ID" value="NZ_JAODYH010000007.1"/>
</dbReference>
<accession>A0ABT2PN88</accession>
<keyword evidence="2" id="KW-0812">Transmembrane</keyword>
<proteinExistence type="predicted"/>
<comment type="caution">
    <text evidence="3">The sequence shown here is derived from an EMBL/GenBank/DDBJ whole genome shotgun (WGS) entry which is preliminary data.</text>
</comment>
<dbReference type="EMBL" id="JAODYH010000007">
    <property type="protein sequence ID" value="MCT9811947.1"/>
    <property type="molecule type" value="Genomic_DNA"/>
</dbReference>
<evidence type="ECO:0008006" key="5">
    <source>
        <dbReference type="Google" id="ProtNLM"/>
    </source>
</evidence>
<feature type="transmembrane region" description="Helical" evidence="2">
    <location>
        <begin position="30"/>
        <end position="50"/>
    </location>
</feature>
<keyword evidence="2" id="KW-0472">Membrane</keyword>
<name>A0ABT2PN88_9BURK</name>
<reference evidence="3 4" key="1">
    <citation type="submission" date="2022-09" db="EMBL/GenBank/DDBJ databases">
        <title>Draft genome of isolate Be4.</title>
        <authorList>
            <person name="Sanchez-Castro I."/>
            <person name="Martinez-Rodriguez P."/>
            <person name="Descostes M."/>
            <person name="Merroun M."/>
        </authorList>
    </citation>
    <scope>NUCLEOTIDE SEQUENCE [LARGE SCALE GENOMIC DNA]</scope>
    <source>
        <strain evidence="3 4">Be4</strain>
    </source>
</reference>
<feature type="region of interest" description="Disordered" evidence="1">
    <location>
        <begin position="72"/>
        <end position="108"/>
    </location>
</feature>